<sequence length="193" mass="20709">MKNASIGDYCSAERGVCGMAKNTDDLRQGRRQQAVIDAFDRRILAALAADSSQSYARLGETVGLSAPAVHERVRRLRQSGAIKGVHAALDGAAIGKPLLAFVHVEAAGWGKSERLMQVLQFPEVEEMHSVAGDASVLFKVRTASPQALEAFLAQIHAVPGVTGTRSYIALSTYLERPVQAGVTDGWPDMPRPE</sequence>
<proteinExistence type="predicted"/>
<evidence type="ECO:0000256" key="1">
    <source>
        <dbReference type="ARBA" id="ARBA00023015"/>
    </source>
</evidence>
<dbReference type="AlphaFoldDB" id="A0A179BZF5"/>
<keyword evidence="2" id="KW-0238">DNA-binding</keyword>
<dbReference type="SUPFAM" id="SSF54909">
    <property type="entry name" value="Dimeric alpha+beta barrel"/>
    <property type="match status" value="1"/>
</dbReference>
<dbReference type="SUPFAM" id="SSF46785">
    <property type="entry name" value="Winged helix' DNA-binding domain"/>
    <property type="match status" value="1"/>
</dbReference>
<evidence type="ECO:0000256" key="2">
    <source>
        <dbReference type="ARBA" id="ARBA00023125"/>
    </source>
</evidence>
<dbReference type="EMBL" id="LWBS01000011">
    <property type="protein sequence ID" value="OAP97107.1"/>
    <property type="molecule type" value="Genomic_DNA"/>
</dbReference>
<dbReference type="GO" id="GO:0043565">
    <property type="term" value="F:sequence-specific DNA binding"/>
    <property type="evidence" value="ECO:0007669"/>
    <property type="project" value="InterPro"/>
</dbReference>
<evidence type="ECO:0000259" key="4">
    <source>
        <dbReference type="PROSITE" id="PS50956"/>
    </source>
</evidence>
<dbReference type="RefSeq" id="WP_064245057.1">
    <property type="nucleotide sequence ID" value="NZ_CAXURF020000001.1"/>
</dbReference>
<dbReference type="PANTHER" id="PTHR30154">
    <property type="entry name" value="LEUCINE-RESPONSIVE REGULATORY PROTEIN"/>
    <property type="match status" value="1"/>
</dbReference>
<dbReference type="Pfam" id="PF01037">
    <property type="entry name" value="AsnC_trans_reg"/>
    <property type="match status" value="1"/>
</dbReference>
<keyword evidence="1" id="KW-0805">Transcription regulation</keyword>
<feature type="domain" description="HTH asnC-type" evidence="4">
    <location>
        <begin position="36"/>
        <end position="97"/>
    </location>
</feature>
<dbReference type="PRINTS" id="PR00033">
    <property type="entry name" value="HTHASNC"/>
</dbReference>
<dbReference type="PANTHER" id="PTHR30154:SF53">
    <property type="entry name" value="HTH-TYPE TRANSCRIPTIONAL REGULATOR LRPC"/>
    <property type="match status" value="1"/>
</dbReference>
<dbReference type="InterPro" id="IPR019887">
    <property type="entry name" value="Tscrpt_reg_AsnC/Lrp_C"/>
</dbReference>
<evidence type="ECO:0000313" key="7">
    <source>
        <dbReference type="Proteomes" id="UP000471560"/>
    </source>
</evidence>
<dbReference type="Proteomes" id="UP000471560">
    <property type="component" value="Unassembled WGS sequence"/>
</dbReference>
<keyword evidence="3" id="KW-0804">Transcription</keyword>
<protein>
    <submittedName>
        <fullName evidence="6">AsnC family transcriptional regulator</fullName>
    </submittedName>
</protein>
<evidence type="ECO:0000256" key="3">
    <source>
        <dbReference type="ARBA" id="ARBA00023163"/>
    </source>
</evidence>
<dbReference type="SMART" id="SM00344">
    <property type="entry name" value="HTH_ASNC"/>
    <property type="match status" value="1"/>
</dbReference>
<reference evidence="6" key="1">
    <citation type="submission" date="2016-04" db="EMBL/GenBank/DDBJ databases">
        <title>Fast-growing isolate from the root nodules of Vavilovia formosa.</title>
        <authorList>
            <person name="Kimeklis A."/>
            <person name="Safronova V."/>
            <person name="Belimov A."/>
            <person name="Andronov E."/>
        </authorList>
    </citation>
    <scope>NUCLEOTIDE SEQUENCE [LARGE SCALE GENOMIC DNA]</scope>
    <source>
        <strain evidence="6">Vaf-46</strain>
    </source>
</reference>
<accession>A0A179BZF5</accession>
<dbReference type="InterPro" id="IPR011008">
    <property type="entry name" value="Dimeric_a/b-barrel"/>
</dbReference>
<evidence type="ECO:0000313" key="6">
    <source>
        <dbReference type="EMBL" id="OAP97107.1"/>
    </source>
</evidence>
<name>A0A179BZF5_RHILE</name>
<dbReference type="Gene3D" id="1.10.10.10">
    <property type="entry name" value="Winged helix-like DNA-binding domain superfamily/Winged helix DNA-binding domain"/>
    <property type="match status" value="1"/>
</dbReference>
<dbReference type="GO" id="GO:0043200">
    <property type="term" value="P:response to amino acid"/>
    <property type="evidence" value="ECO:0007669"/>
    <property type="project" value="TreeGrafter"/>
</dbReference>
<gene>
    <name evidence="6" type="ORF">A4U53_10730</name>
    <name evidence="5" type="ORF">GR204_11825</name>
</gene>
<dbReference type="PROSITE" id="PS50956">
    <property type="entry name" value="HTH_ASNC_2"/>
    <property type="match status" value="1"/>
</dbReference>
<dbReference type="InterPro" id="IPR036388">
    <property type="entry name" value="WH-like_DNA-bd_sf"/>
</dbReference>
<comment type="caution">
    <text evidence="6">The sequence shown here is derived from an EMBL/GenBank/DDBJ whole genome shotgun (WGS) entry which is preliminary data.</text>
</comment>
<dbReference type="GO" id="GO:0005829">
    <property type="term" value="C:cytosol"/>
    <property type="evidence" value="ECO:0007669"/>
    <property type="project" value="TreeGrafter"/>
</dbReference>
<dbReference type="Gene3D" id="3.30.70.920">
    <property type="match status" value="1"/>
</dbReference>
<dbReference type="InterPro" id="IPR019888">
    <property type="entry name" value="Tscrpt_reg_AsnC-like"/>
</dbReference>
<dbReference type="EMBL" id="WUEZ01000011">
    <property type="protein sequence ID" value="NEI34680.1"/>
    <property type="molecule type" value="Genomic_DNA"/>
</dbReference>
<dbReference type="eggNOG" id="COG1522">
    <property type="taxonomic scope" value="Bacteria"/>
</dbReference>
<dbReference type="InterPro" id="IPR000485">
    <property type="entry name" value="AsnC-type_HTH_dom"/>
</dbReference>
<organism evidence="6">
    <name type="scientific">Rhizobium leguminosarum</name>
    <dbReference type="NCBI Taxonomy" id="384"/>
    <lineage>
        <taxon>Bacteria</taxon>
        <taxon>Pseudomonadati</taxon>
        <taxon>Pseudomonadota</taxon>
        <taxon>Alphaproteobacteria</taxon>
        <taxon>Hyphomicrobiales</taxon>
        <taxon>Rhizobiaceae</taxon>
        <taxon>Rhizobium/Agrobacterium group</taxon>
        <taxon>Rhizobium</taxon>
    </lineage>
</organism>
<reference evidence="5 7" key="2">
    <citation type="submission" date="2019-12" db="EMBL/GenBank/DDBJ databases">
        <title>Rhizobium genotypes associated with high levels of biological nitrogen fixation by grain legumes in a temperate-maritime cropping system.</title>
        <authorList>
            <person name="Maluk M."/>
            <person name="Francesc Ferrando Molina F."/>
            <person name="Lopez Del Egido L."/>
            <person name="Lafos M."/>
            <person name="Langarica-Fuentes A."/>
            <person name="Gebre Yohannes G."/>
            <person name="Young M.W."/>
            <person name="Martin P."/>
            <person name="Gantlett R."/>
            <person name="Kenicer G."/>
            <person name="Hawes C."/>
            <person name="Begg G.S."/>
            <person name="Quilliam R.S."/>
            <person name="Squire G.R."/>
            <person name="Poole P.S."/>
            <person name="Young P.W."/>
            <person name="Iannetta P.M."/>
            <person name="James E.K."/>
        </authorList>
    </citation>
    <scope>NUCLEOTIDE SEQUENCE [LARGE SCALE GENOMIC DNA]</scope>
    <source>
        <strain evidence="5 7">JHI1096</strain>
    </source>
</reference>
<dbReference type="InterPro" id="IPR036390">
    <property type="entry name" value="WH_DNA-bd_sf"/>
</dbReference>
<evidence type="ECO:0000313" key="5">
    <source>
        <dbReference type="EMBL" id="NEI34680.1"/>
    </source>
</evidence>
<dbReference type="Pfam" id="PF13404">
    <property type="entry name" value="HTH_AsnC-type"/>
    <property type="match status" value="1"/>
</dbReference>